<dbReference type="PANTHER" id="PTHR47235:SF1">
    <property type="entry name" value="BLR6548 PROTEIN"/>
    <property type="match status" value="1"/>
</dbReference>
<sequence>MKPRAIPAALVAVALLLTACSGRSGDGEESPPAATVASGDFGDLKSVCKPGQATGTPAQGVTASEIKIGVLTDRGFTQNSELVNAAKVFTDWCNAAGGINGRKISYVVRDTKLMEVRQRVLEACREDFVLAGGSAALDGMGVKDRLNCLLPDFPAQVVQLENVGSDLQVYVGGESAKYDPYQGYYKYLFEAYPDSKGAVGVLNGDSPITKVLGERTRQGVPARGGTIIYDDKYPIQGVADWTPYAVAIKNKGVKGLQFYGQWALLAKLEQKLTDLNYKLDWIDANSNAYGFEFINALGKAASFQNNVADLSGFAPLESSATNPAIKQLQEMYDKANLSGKATFPAIGAFSSWLLFAKAAGSCGDALTRKCVYDAARAEKSWTGGGLQAPADLTTPGAPRCFNVEQATADGWKPADFKPDSGAFRCDAPALELKGPAFPKPVTLKDVGKSLADVK</sequence>
<dbReference type="Gene3D" id="3.40.50.2300">
    <property type="match status" value="3"/>
</dbReference>
<proteinExistence type="inferred from homology"/>
<reference evidence="6" key="1">
    <citation type="journal article" date="2019" name="Int. J. Syst. Evol. Microbiol.">
        <title>The Global Catalogue of Microorganisms (GCM) 10K type strain sequencing project: providing services to taxonomists for standard genome sequencing and annotation.</title>
        <authorList>
            <consortium name="The Broad Institute Genomics Platform"/>
            <consortium name="The Broad Institute Genome Sequencing Center for Infectious Disease"/>
            <person name="Wu L."/>
            <person name="Ma J."/>
        </authorList>
    </citation>
    <scope>NUCLEOTIDE SEQUENCE [LARGE SCALE GENOMIC DNA]</scope>
    <source>
        <strain evidence="6">JCM 9377</strain>
    </source>
</reference>
<accession>A0ABP6Q4Q9</accession>
<comment type="similarity">
    <text evidence="1">Belongs to the leucine-binding protein family.</text>
</comment>
<protein>
    <recommendedName>
        <fullName evidence="4">Leucine-binding protein domain-containing protein</fullName>
    </recommendedName>
</protein>
<dbReference type="SUPFAM" id="SSF53822">
    <property type="entry name" value="Periplasmic binding protein-like I"/>
    <property type="match status" value="1"/>
</dbReference>
<gene>
    <name evidence="5" type="ORF">GCM10010468_19160</name>
</gene>
<dbReference type="Pfam" id="PF13458">
    <property type="entry name" value="Peripla_BP_6"/>
    <property type="match status" value="1"/>
</dbReference>
<feature type="chain" id="PRO_5046180085" description="Leucine-binding protein domain-containing protein" evidence="3">
    <location>
        <begin position="25"/>
        <end position="454"/>
    </location>
</feature>
<evidence type="ECO:0000259" key="4">
    <source>
        <dbReference type="Pfam" id="PF13458"/>
    </source>
</evidence>
<evidence type="ECO:0000256" key="1">
    <source>
        <dbReference type="ARBA" id="ARBA00010062"/>
    </source>
</evidence>
<dbReference type="PROSITE" id="PS51257">
    <property type="entry name" value="PROKAR_LIPOPROTEIN"/>
    <property type="match status" value="1"/>
</dbReference>
<organism evidence="5 6">
    <name type="scientific">Actinocorallia longicatena</name>
    <dbReference type="NCBI Taxonomy" id="111803"/>
    <lineage>
        <taxon>Bacteria</taxon>
        <taxon>Bacillati</taxon>
        <taxon>Actinomycetota</taxon>
        <taxon>Actinomycetes</taxon>
        <taxon>Streptosporangiales</taxon>
        <taxon>Thermomonosporaceae</taxon>
        <taxon>Actinocorallia</taxon>
    </lineage>
</organism>
<evidence type="ECO:0000256" key="2">
    <source>
        <dbReference type="ARBA" id="ARBA00022729"/>
    </source>
</evidence>
<dbReference type="PANTHER" id="PTHR47235">
    <property type="entry name" value="BLR6548 PROTEIN"/>
    <property type="match status" value="1"/>
</dbReference>
<dbReference type="InterPro" id="IPR028082">
    <property type="entry name" value="Peripla_BP_I"/>
</dbReference>
<dbReference type="Proteomes" id="UP001501237">
    <property type="component" value="Unassembled WGS sequence"/>
</dbReference>
<feature type="domain" description="Leucine-binding protein" evidence="4">
    <location>
        <begin position="65"/>
        <end position="384"/>
    </location>
</feature>
<evidence type="ECO:0000256" key="3">
    <source>
        <dbReference type="SAM" id="SignalP"/>
    </source>
</evidence>
<name>A0ABP6Q4Q9_9ACTN</name>
<evidence type="ECO:0000313" key="6">
    <source>
        <dbReference type="Proteomes" id="UP001501237"/>
    </source>
</evidence>
<dbReference type="RefSeq" id="WP_344824921.1">
    <property type="nucleotide sequence ID" value="NZ_BAAAUV010000004.1"/>
</dbReference>
<dbReference type="EMBL" id="BAAAUV010000004">
    <property type="protein sequence ID" value="GAA3204584.1"/>
    <property type="molecule type" value="Genomic_DNA"/>
</dbReference>
<evidence type="ECO:0000313" key="5">
    <source>
        <dbReference type="EMBL" id="GAA3204584.1"/>
    </source>
</evidence>
<dbReference type="InterPro" id="IPR028081">
    <property type="entry name" value="Leu-bd"/>
</dbReference>
<comment type="caution">
    <text evidence="5">The sequence shown here is derived from an EMBL/GenBank/DDBJ whole genome shotgun (WGS) entry which is preliminary data.</text>
</comment>
<feature type="signal peptide" evidence="3">
    <location>
        <begin position="1"/>
        <end position="24"/>
    </location>
</feature>
<keyword evidence="2 3" id="KW-0732">Signal</keyword>
<keyword evidence="6" id="KW-1185">Reference proteome</keyword>